<dbReference type="RefSeq" id="WP_073269161.1">
    <property type="nucleotide sequence ID" value="NZ_FQTU01000001.1"/>
</dbReference>
<keyword evidence="3" id="KW-1185">Reference proteome</keyword>
<evidence type="ECO:0000256" key="1">
    <source>
        <dbReference type="SAM" id="Phobius"/>
    </source>
</evidence>
<dbReference type="InterPro" id="IPR012902">
    <property type="entry name" value="N_methyl_site"/>
</dbReference>
<gene>
    <name evidence="2" type="ORF">SAMN02746064_00160</name>
</gene>
<accession>A0A1M4S924</accession>
<evidence type="ECO:0000313" key="2">
    <source>
        <dbReference type="EMBL" id="SHE28665.1"/>
    </source>
</evidence>
<dbReference type="Pfam" id="PF07963">
    <property type="entry name" value="N_methyl"/>
    <property type="match status" value="1"/>
</dbReference>
<dbReference type="AlphaFoldDB" id="A0A1M4S924"/>
<dbReference type="Proteomes" id="UP000184251">
    <property type="component" value="Unassembled WGS sequence"/>
</dbReference>
<dbReference type="STRING" id="1120975.SAMN02746064_00160"/>
<sequence length="125" mass="13360">MLKDTGNKKNEGFTIVEVIVSIAIISILLIAGMYILSGSLTTIANKGEDTRLLYEAQEAMEKLVSGTIVDVSSYPNLYLLKDSSATLPMEGPGGVVVNIPGTLYIIYENGTSNEILKSFVPVSTS</sequence>
<name>A0A1M4S924_9FIRM</name>
<reference evidence="2 3" key="1">
    <citation type="submission" date="2016-11" db="EMBL/GenBank/DDBJ databases">
        <authorList>
            <person name="Jaros S."/>
            <person name="Januszkiewicz K."/>
            <person name="Wedrychowicz H."/>
        </authorList>
    </citation>
    <scope>NUCLEOTIDE SEQUENCE [LARGE SCALE GENOMIC DNA]</scope>
    <source>
        <strain evidence="2 3">DSM 14828</strain>
    </source>
</reference>
<keyword evidence="1" id="KW-0812">Transmembrane</keyword>
<keyword evidence="1" id="KW-0472">Membrane</keyword>
<dbReference type="NCBIfam" id="TIGR02532">
    <property type="entry name" value="IV_pilin_GFxxxE"/>
    <property type="match status" value="1"/>
</dbReference>
<dbReference type="EMBL" id="FQTU01000001">
    <property type="protein sequence ID" value="SHE28665.1"/>
    <property type="molecule type" value="Genomic_DNA"/>
</dbReference>
<organism evidence="2 3">
    <name type="scientific">Alkalibacter saccharofermentans DSM 14828</name>
    <dbReference type="NCBI Taxonomy" id="1120975"/>
    <lineage>
        <taxon>Bacteria</taxon>
        <taxon>Bacillati</taxon>
        <taxon>Bacillota</taxon>
        <taxon>Clostridia</taxon>
        <taxon>Eubacteriales</taxon>
        <taxon>Eubacteriaceae</taxon>
        <taxon>Alkalibacter</taxon>
    </lineage>
</organism>
<protein>
    <submittedName>
        <fullName evidence="2">Prepilin-type N-terminal cleavage/methylation domain-containing protein</fullName>
    </submittedName>
</protein>
<evidence type="ECO:0000313" key="3">
    <source>
        <dbReference type="Proteomes" id="UP000184251"/>
    </source>
</evidence>
<keyword evidence="1" id="KW-1133">Transmembrane helix</keyword>
<proteinExistence type="predicted"/>
<feature type="transmembrane region" description="Helical" evidence="1">
    <location>
        <begin position="12"/>
        <end position="36"/>
    </location>
</feature>